<dbReference type="Pfam" id="PF13304">
    <property type="entry name" value="AAA_21"/>
    <property type="match status" value="1"/>
</dbReference>
<proteinExistence type="predicted"/>
<dbReference type="Proteomes" id="UP001501116">
    <property type="component" value="Unassembled WGS sequence"/>
</dbReference>
<dbReference type="InterPro" id="IPR003959">
    <property type="entry name" value="ATPase_AAA_core"/>
</dbReference>
<sequence length="289" mass="32735">MLRSFRLGNHRSFRDERELLLMPSMPGDERPAVPVAAIYGANASGKSSLFNGLFMQTAVSESLAVVSPVDFFRLGNEEADKPSFYIAELVVDAVRHTYGFSVQRGLVQEEWLYSYPEKRKRVVFERESGQVRFGSTVSDLKAKFTTLNELIRPDALMLSACGQLQLGPLMPVYRWFDGTLRIDSVESEANDLLSERVGAFVQRSPEHARRLLLLLAAADVGVTDIAVERVNEPIRARAMSYATVRPVSTPARLRWKVRLKHGSRGTPFDLRDESAGTFRTRRRIRMRRK</sequence>
<feature type="domain" description="ATPase AAA-type core" evidence="1">
    <location>
        <begin position="35"/>
        <end position="144"/>
    </location>
</feature>
<comment type="caution">
    <text evidence="2">The sequence shown here is derived from an EMBL/GenBank/DDBJ whole genome shotgun (WGS) entry which is preliminary data.</text>
</comment>
<organism evidence="2 3">
    <name type="scientific">Amycolatopsis minnesotensis</name>
    <dbReference type="NCBI Taxonomy" id="337894"/>
    <lineage>
        <taxon>Bacteria</taxon>
        <taxon>Bacillati</taxon>
        <taxon>Actinomycetota</taxon>
        <taxon>Actinomycetes</taxon>
        <taxon>Pseudonocardiales</taxon>
        <taxon>Pseudonocardiaceae</taxon>
        <taxon>Amycolatopsis</taxon>
    </lineage>
</organism>
<gene>
    <name evidence="2" type="ORF">GCM10009754_08800</name>
</gene>
<accession>A0ABP5BGX3</accession>
<evidence type="ECO:0000313" key="2">
    <source>
        <dbReference type="EMBL" id="GAA1943629.1"/>
    </source>
</evidence>
<dbReference type="RefSeq" id="WP_344413663.1">
    <property type="nucleotide sequence ID" value="NZ_BAAANN010000003.1"/>
</dbReference>
<dbReference type="EMBL" id="BAAANN010000003">
    <property type="protein sequence ID" value="GAA1943629.1"/>
    <property type="molecule type" value="Genomic_DNA"/>
</dbReference>
<evidence type="ECO:0000259" key="1">
    <source>
        <dbReference type="Pfam" id="PF13304"/>
    </source>
</evidence>
<evidence type="ECO:0000313" key="3">
    <source>
        <dbReference type="Proteomes" id="UP001501116"/>
    </source>
</evidence>
<name>A0ABP5BGX3_9PSEU</name>
<protein>
    <recommendedName>
        <fullName evidence="1">ATPase AAA-type core domain-containing protein</fullName>
    </recommendedName>
</protein>
<reference evidence="3" key="1">
    <citation type="journal article" date="2019" name="Int. J. Syst. Evol. Microbiol.">
        <title>The Global Catalogue of Microorganisms (GCM) 10K type strain sequencing project: providing services to taxonomists for standard genome sequencing and annotation.</title>
        <authorList>
            <consortium name="The Broad Institute Genomics Platform"/>
            <consortium name="The Broad Institute Genome Sequencing Center for Infectious Disease"/>
            <person name="Wu L."/>
            <person name="Ma J."/>
        </authorList>
    </citation>
    <scope>NUCLEOTIDE SEQUENCE [LARGE SCALE GENOMIC DNA]</scope>
    <source>
        <strain evidence="3">JCM 14545</strain>
    </source>
</reference>
<keyword evidence="3" id="KW-1185">Reference proteome</keyword>